<dbReference type="Proteomes" id="UP000034746">
    <property type="component" value="Unassembled WGS sequence"/>
</dbReference>
<feature type="transmembrane region" description="Helical" evidence="1">
    <location>
        <begin position="105"/>
        <end position="125"/>
    </location>
</feature>
<keyword evidence="1" id="KW-0472">Membrane</keyword>
<evidence type="ECO:0000313" key="2">
    <source>
        <dbReference type="EMBL" id="KKR97823.1"/>
    </source>
</evidence>
<accession>A0A0G0V9Z2</accession>
<feature type="transmembrane region" description="Helical" evidence="1">
    <location>
        <begin position="5"/>
        <end position="23"/>
    </location>
</feature>
<protein>
    <submittedName>
        <fullName evidence="2">Uncharacterized protein</fullName>
    </submittedName>
</protein>
<proteinExistence type="predicted"/>
<dbReference type="AlphaFoldDB" id="A0A0G0V9Z2"/>
<gene>
    <name evidence="2" type="ORF">UU48_C0008G0032</name>
</gene>
<keyword evidence="1" id="KW-0812">Transmembrane</keyword>
<dbReference type="EMBL" id="LCAU01000008">
    <property type="protein sequence ID" value="KKR97823.1"/>
    <property type="molecule type" value="Genomic_DNA"/>
</dbReference>
<evidence type="ECO:0000313" key="3">
    <source>
        <dbReference type="Proteomes" id="UP000034746"/>
    </source>
</evidence>
<reference evidence="2 3" key="1">
    <citation type="journal article" date="2015" name="Nature">
        <title>rRNA introns, odd ribosomes, and small enigmatic genomes across a large radiation of phyla.</title>
        <authorList>
            <person name="Brown C.T."/>
            <person name="Hug L.A."/>
            <person name="Thomas B.C."/>
            <person name="Sharon I."/>
            <person name="Castelle C.J."/>
            <person name="Singh A."/>
            <person name="Wilkins M.J."/>
            <person name="Williams K.H."/>
            <person name="Banfield J.F."/>
        </authorList>
    </citation>
    <scope>NUCLEOTIDE SEQUENCE [LARGE SCALE GENOMIC DNA]</scope>
</reference>
<comment type="caution">
    <text evidence="2">The sequence shown here is derived from an EMBL/GenBank/DDBJ whole genome shotgun (WGS) entry which is preliminary data.</text>
</comment>
<feature type="transmembrane region" description="Helical" evidence="1">
    <location>
        <begin position="29"/>
        <end position="47"/>
    </location>
</feature>
<name>A0A0G0V9Z2_9BACT</name>
<organism evidence="2 3">
    <name type="scientific">Candidatus Uhrbacteria bacterium GW2011_GWF2_41_16</name>
    <dbReference type="NCBI Taxonomy" id="1618997"/>
    <lineage>
        <taxon>Bacteria</taxon>
        <taxon>Candidatus Uhriibacteriota</taxon>
    </lineage>
</organism>
<keyword evidence="1" id="KW-1133">Transmembrane helix</keyword>
<sequence>MLANLMIVLTWFIVGAYIMKGSWNGFNPVGKVIIIFLTIVQTGLLVFEDAAFIPFTIFISTIQLMIWRVMRNQKGIAKVEKDCSDFGEKMRQINPHFDIENWKPIIFAISFVMMVTIDIIAYVMVKIF</sequence>
<evidence type="ECO:0000256" key="1">
    <source>
        <dbReference type="SAM" id="Phobius"/>
    </source>
</evidence>